<dbReference type="PANTHER" id="PTHR11439">
    <property type="entry name" value="GAG-POL-RELATED RETROTRANSPOSON"/>
    <property type="match status" value="1"/>
</dbReference>
<gene>
    <name evidence="1" type="ORF">Slati_2405400</name>
</gene>
<dbReference type="EMBL" id="JACGWN010000008">
    <property type="protein sequence ID" value="KAL0439224.1"/>
    <property type="molecule type" value="Genomic_DNA"/>
</dbReference>
<protein>
    <submittedName>
        <fullName evidence="1">Secreted RxLR effector protein</fullName>
    </submittedName>
</protein>
<evidence type="ECO:0000313" key="1">
    <source>
        <dbReference type="EMBL" id="KAL0439224.1"/>
    </source>
</evidence>
<accession>A0AAW2WBX0</accession>
<proteinExistence type="predicted"/>
<reference evidence="1" key="1">
    <citation type="submission" date="2020-06" db="EMBL/GenBank/DDBJ databases">
        <authorList>
            <person name="Li T."/>
            <person name="Hu X."/>
            <person name="Zhang T."/>
            <person name="Song X."/>
            <person name="Zhang H."/>
            <person name="Dai N."/>
            <person name="Sheng W."/>
            <person name="Hou X."/>
            <person name="Wei L."/>
        </authorList>
    </citation>
    <scope>NUCLEOTIDE SEQUENCE</scope>
    <source>
        <strain evidence="1">KEN1</strain>
        <tissue evidence="1">Leaf</tissue>
    </source>
</reference>
<dbReference type="CDD" id="cd09272">
    <property type="entry name" value="RNase_HI_RT_Ty1"/>
    <property type="match status" value="1"/>
</dbReference>
<dbReference type="PANTHER" id="PTHR11439:SF486">
    <property type="entry name" value="RLK (RECEPTOR-LIKE KINASE) PROTEIN, PUTATIVE-RELATED"/>
    <property type="match status" value="1"/>
</dbReference>
<comment type="caution">
    <text evidence="1">The sequence shown here is derived from an EMBL/GenBank/DDBJ whole genome shotgun (WGS) entry which is preliminary data.</text>
</comment>
<organism evidence="1">
    <name type="scientific">Sesamum latifolium</name>
    <dbReference type="NCBI Taxonomy" id="2727402"/>
    <lineage>
        <taxon>Eukaryota</taxon>
        <taxon>Viridiplantae</taxon>
        <taxon>Streptophyta</taxon>
        <taxon>Embryophyta</taxon>
        <taxon>Tracheophyta</taxon>
        <taxon>Spermatophyta</taxon>
        <taxon>Magnoliopsida</taxon>
        <taxon>eudicotyledons</taxon>
        <taxon>Gunneridae</taxon>
        <taxon>Pentapetalae</taxon>
        <taxon>asterids</taxon>
        <taxon>lamiids</taxon>
        <taxon>Lamiales</taxon>
        <taxon>Pedaliaceae</taxon>
        <taxon>Sesamum</taxon>
    </lineage>
</organism>
<name>A0AAW2WBX0_9LAMI</name>
<dbReference type="AlphaFoldDB" id="A0AAW2WBX0"/>
<reference evidence="1" key="2">
    <citation type="journal article" date="2024" name="Plant">
        <title>Genomic evolution and insights into agronomic trait innovations of Sesamum species.</title>
        <authorList>
            <person name="Miao H."/>
            <person name="Wang L."/>
            <person name="Qu L."/>
            <person name="Liu H."/>
            <person name="Sun Y."/>
            <person name="Le M."/>
            <person name="Wang Q."/>
            <person name="Wei S."/>
            <person name="Zheng Y."/>
            <person name="Lin W."/>
            <person name="Duan Y."/>
            <person name="Cao H."/>
            <person name="Xiong S."/>
            <person name="Wang X."/>
            <person name="Wei L."/>
            <person name="Li C."/>
            <person name="Ma Q."/>
            <person name="Ju M."/>
            <person name="Zhao R."/>
            <person name="Li G."/>
            <person name="Mu C."/>
            <person name="Tian Q."/>
            <person name="Mei H."/>
            <person name="Zhang T."/>
            <person name="Gao T."/>
            <person name="Zhang H."/>
        </authorList>
    </citation>
    <scope>NUCLEOTIDE SEQUENCE</scope>
    <source>
        <strain evidence="1">KEN1</strain>
    </source>
</reference>
<sequence length="259" mass="29386">MVVRSLDVKKDSFRPRESDEKLLGPKVPYLSKIGALMYLANHTRPDITFAVNLLARYSSSPTRRNWNGIKHILRYLRGTMDMGLFYSKVSNSDLIGYADAGYLSYPHNGRSQTDYLFLCGGTTISWRSMKQAITTTSSNRAEIIVINEASRECVWLRSMIQHIRGTCGLSFEKIIPTILYEDNAACIAQLKEGYIKGDRTKHISPKFFFTHDLQKNGDIDDQQVRSSDNLADLFTKALSTAIFKKLVHNIGARHLKDLN</sequence>